<dbReference type="AlphaFoldDB" id="A0A316Z6Z6"/>
<dbReference type="Pfam" id="PF01956">
    <property type="entry name" value="EMC3_TMCO1"/>
    <property type="match status" value="1"/>
</dbReference>
<dbReference type="RefSeq" id="XP_025597819.1">
    <property type="nucleotide sequence ID" value="XM_025745286.1"/>
</dbReference>
<evidence type="ECO:0000256" key="1">
    <source>
        <dbReference type="ARBA" id="ARBA00004141"/>
    </source>
</evidence>
<proteinExistence type="inferred from homology"/>
<evidence type="ECO:0000256" key="2">
    <source>
        <dbReference type="ARBA" id="ARBA00005376"/>
    </source>
</evidence>
<dbReference type="EMBL" id="KZ819294">
    <property type="protein sequence ID" value="PWN97540.1"/>
    <property type="molecule type" value="Genomic_DNA"/>
</dbReference>
<dbReference type="PANTHER" id="PTHR13116">
    <property type="entry name" value="ER MEMBRANE PROTEIN COMPLEX SUBUNIT 3"/>
    <property type="match status" value="1"/>
</dbReference>
<name>A0A316Z6Z6_9BASI</name>
<dbReference type="GO" id="GO:0034975">
    <property type="term" value="P:protein folding in endoplasmic reticulum"/>
    <property type="evidence" value="ECO:0007669"/>
    <property type="project" value="TreeGrafter"/>
</dbReference>
<evidence type="ECO:0000256" key="3">
    <source>
        <dbReference type="ARBA" id="ARBA00020822"/>
    </source>
</evidence>
<evidence type="ECO:0000313" key="10">
    <source>
        <dbReference type="Proteomes" id="UP000245946"/>
    </source>
</evidence>
<evidence type="ECO:0000256" key="8">
    <source>
        <dbReference type="SAM" id="Phobius"/>
    </source>
</evidence>
<protein>
    <recommendedName>
        <fullName evidence="3 7">ER membrane protein complex subunit 3</fullName>
    </recommendedName>
</protein>
<keyword evidence="4 8" id="KW-0812">Transmembrane</keyword>
<dbReference type="GeneID" id="37272830"/>
<evidence type="ECO:0000256" key="5">
    <source>
        <dbReference type="ARBA" id="ARBA00022989"/>
    </source>
</evidence>
<feature type="transmembrane region" description="Helical" evidence="8">
    <location>
        <begin position="180"/>
        <end position="198"/>
    </location>
</feature>
<feature type="transmembrane region" description="Helical" evidence="8">
    <location>
        <begin position="133"/>
        <end position="153"/>
    </location>
</feature>
<sequence length="276" mass="30412">MVQLTQPLLLDSAIRDWVLLPILLVMVFVGLLRHYVTQLITSVPKPQAPAALREQRIMTRAQTTRMNSWYLSPAAYAARRDWLADKLGSGEYVQPVPEKKPDEGPVNPLSDPAQMEGMMEQAKKSIVMMVPQTLIMGWINMFFSGFVLLRLPFPLTLRFKLMLQRGIDTPDMDVAWVSSISWYFLCLFGLTAIFRLILGDNNAADSSRDMGGMGALTGAGGQAPPNPFGGAGPDYAKLHLAEKENVELAGAGPAVRDGVWVGADVHERVLRLYGAK</sequence>
<keyword evidence="6 8" id="KW-0472">Membrane</keyword>
<feature type="transmembrane region" description="Helical" evidence="8">
    <location>
        <begin position="17"/>
        <end position="36"/>
    </location>
</feature>
<evidence type="ECO:0000256" key="6">
    <source>
        <dbReference type="ARBA" id="ARBA00023136"/>
    </source>
</evidence>
<comment type="subcellular location">
    <subcellularLocation>
        <location evidence="1">Membrane</location>
        <topology evidence="1">Multi-pass membrane protein</topology>
    </subcellularLocation>
</comment>
<accession>A0A316Z6Z6</accession>
<gene>
    <name evidence="9" type="ORF">FA09DRAFT_360872</name>
</gene>
<keyword evidence="5 8" id="KW-1133">Transmembrane helix</keyword>
<dbReference type="GO" id="GO:0072546">
    <property type="term" value="C:EMC complex"/>
    <property type="evidence" value="ECO:0007669"/>
    <property type="project" value="TreeGrafter"/>
</dbReference>
<dbReference type="PANTHER" id="PTHR13116:SF5">
    <property type="entry name" value="ER MEMBRANE PROTEIN COMPLEX SUBUNIT 3"/>
    <property type="match status" value="1"/>
</dbReference>
<dbReference type="SMART" id="SM01415">
    <property type="entry name" value="DUF106"/>
    <property type="match status" value="1"/>
</dbReference>
<dbReference type="InterPro" id="IPR008568">
    <property type="entry name" value="EMC3"/>
</dbReference>
<evidence type="ECO:0000256" key="7">
    <source>
        <dbReference type="PIRNR" id="PIRNR010045"/>
    </source>
</evidence>
<evidence type="ECO:0000256" key="4">
    <source>
        <dbReference type="ARBA" id="ARBA00022692"/>
    </source>
</evidence>
<dbReference type="STRING" id="58919.A0A316Z6Z6"/>
<dbReference type="PIRSF" id="PIRSF010045">
    <property type="entry name" value="DUF850_TM_euk"/>
    <property type="match status" value="1"/>
</dbReference>
<comment type="function">
    <text evidence="7">The EMC seems to be required for efficient folding of proteins in the endoplasmic reticulum (ER).</text>
</comment>
<dbReference type="InterPro" id="IPR002809">
    <property type="entry name" value="EMC3/TMCO1"/>
</dbReference>
<organism evidence="9 10">
    <name type="scientific">Tilletiopsis washingtonensis</name>
    <dbReference type="NCBI Taxonomy" id="58919"/>
    <lineage>
        <taxon>Eukaryota</taxon>
        <taxon>Fungi</taxon>
        <taxon>Dikarya</taxon>
        <taxon>Basidiomycota</taxon>
        <taxon>Ustilaginomycotina</taxon>
        <taxon>Exobasidiomycetes</taxon>
        <taxon>Entylomatales</taxon>
        <taxon>Entylomatales incertae sedis</taxon>
        <taxon>Tilletiopsis</taxon>
    </lineage>
</organism>
<keyword evidence="10" id="KW-1185">Reference proteome</keyword>
<dbReference type="OrthoDB" id="6745403at2759"/>
<dbReference type="Proteomes" id="UP000245946">
    <property type="component" value="Unassembled WGS sequence"/>
</dbReference>
<reference evidence="9 10" key="1">
    <citation type="journal article" date="2018" name="Mol. Biol. Evol.">
        <title>Broad Genomic Sampling Reveals a Smut Pathogenic Ancestry of the Fungal Clade Ustilaginomycotina.</title>
        <authorList>
            <person name="Kijpornyongpan T."/>
            <person name="Mondo S.J."/>
            <person name="Barry K."/>
            <person name="Sandor L."/>
            <person name="Lee J."/>
            <person name="Lipzen A."/>
            <person name="Pangilinan J."/>
            <person name="LaButti K."/>
            <person name="Hainaut M."/>
            <person name="Henrissat B."/>
            <person name="Grigoriev I.V."/>
            <person name="Spatafora J.W."/>
            <person name="Aime M.C."/>
        </authorList>
    </citation>
    <scope>NUCLEOTIDE SEQUENCE [LARGE SCALE GENOMIC DNA]</scope>
    <source>
        <strain evidence="9 10">MCA 4186</strain>
    </source>
</reference>
<comment type="similarity">
    <text evidence="2 7">Belongs to the EMC3 family.</text>
</comment>
<evidence type="ECO:0000313" key="9">
    <source>
        <dbReference type="EMBL" id="PWN97540.1"/>
    </source>
</evidence>